<sequence>FFYPRLFPAGRFARTSSRSGHLPMELSAAHPSPPLILIQNHPKTRRPSCSANPLLAAPSLNRFSAVPIVSLPSSIPSNSPKAASALMNSLHNHFTGKPSLRRKLSATRFVDLPQKHISTQKSASSLSKSITHLPIPDQNRDLLTKGAPFVRIPDARVMYSLQNCLSSLSHSPLLRISLKVQIQLSVMSVLCVPLPSFASETEQISDKINIESILISIDNFFNRYPFFVAGVTFVWLVVIPLTQEYLKKYKYISVINAFQKLREDPNSQLLDIRKKQSRAYLDSPNLKILSKNVVQVEFSEGQEEDFVKEVLKNFQDPSSTVVCVLDNFDSDSLKVAELLFNNGFKEAYAIKGGVRGKDGWQEIQETLLPPSVHIYPRKKKSSREVNMGNERVNKHHGSNNKPQISSENPQGGDNGQIKARGAASGTNFSSRRSSSPYPNYPDSKPPSSPSPSKPQ</sequence>
<dbReference type="Gene3D" id="3.40.250.10">
    <property type="entry name" value="Rhodanese-like domain"/>
    <property type="match status" value="1"/>
</dbReference>
<accession>A0A1D1ZGG5</accession>
<gene>
    <name evidence="3" type="primary">STR4A_6</name>
    <name evidence="3" type="ORF">g.108008</name>
</gene>
<evidence type="ECO:0000256" key="1">
    <source>
        <dbReference type="SAM" id="MobiDB-lite"/>
    </source>
</evidence>
<feature type="non-terminal residue" evidence="3">
    <location>
        <position position="1"/>
    </location>
</feature>
<proteinExistence type="predicted"/>
<dbReference type="AlphaFoldDB" id="A0A1D1ZGG5"/>
<feature type="compositionally biased region" description="Pro residues" evidence="1">
    <location>
        <begin position="443"/>
        <end position="455"/>
    </location>
</feature>
<dbReference type="InterPro" id="IPR044240">
    <property type="entry name" value="STR4-like"/>
</dbReference>
<dbReference type="PANTHER" id="PTHR47377">
    <property type="entry name" value="RHODANESE-LIKE DOMAIN-CONTAINING PROTEIN 4, CHLOROPLASTIC"/>
    <property type="match status" value="1"/>
</dbReference>
<dbReference type="InterPro" id="IPR036873">
    <property type="entry name" value="Rhodanese-like_dom_sf"/>
</dbReference>
<dbReference type="PROSITE" id="PS50206">
    <property type="entry name" value="RHODANESE_3"/>
    <property type="match status" value="1"/>
</dbReference>
<feature type="compositionally biased region" description="Polar residues" evidence="1">
    <location>
        <begin position="399"/>
        <end position="411"/>
    </location>
</feature>
<feature type="region of interest" description="Disordered" evidence="1">
    <location>
        <begin position="390"/>
        <end position="455"/>
    </location>
</feature>
<name>A0A1D1ZGG5_9ARAE</name>
<feature type="domain" description="Rhodanese" evidence="2">
    <location>
        <begin position="304"/>
        <end position="365"/>
    </location>
</feature>
<dbReference type="SUPFAM" id="SSF52821">
    <property type="entry name" value="Rhodanese/Cell cycle control phosphatase"/>
    <property type="match status" value="1"/>
</dbReference>
<reference evidence="3" key="1">
    <citation type="submission" date="2015-07" db="EMBL/GenBank/DDBJ databases">
        <title>Transcriptome Assembly of Anthurium amnicola.</title>
        <authorList>
            <person name="Suzuki J."/>
        </authorList>
    </citation>
    <scope>NUCLEOTIDE SEQUENCE</scope>
</reference>
<evidence type="ECO:0000313" key="3">
    <source>
        <dbReference type="EMBL" id="JAT66076.1"/>
    </source>
</evidence>
<dbReference type="PANTHER" id="PTHR47377:SF3">
    <property type="entry name" value="RHODANESE-LIKE DOMAIN-CONTAINING PROTEIN 4A, CHLOROPLASTIC"/>
    <property type="match status" value="1"/>
</dbReference>
<evidence type="ECO:0000259" key="2">
    <source>
        <dbReference type="PROSITE" id="PS50206"/>
    </source>
</evidence>
<dbReference type="EMBL" id="GDJX01001860">
    <property type="protein sequence ID" value="JAT66076.1"/>
    <property type="molecule type" value="Transcribed_RNA"/>
</dbReference>
<protein>
    <submittedName>
        <fullName evidence="3">Rhodanese-like domain-containing protein 4A, chloroplastic</fullName>
    </submittedName>
</protein>
<dbReference type="InterPro" id="IPR001763">
    <property type="entry name" value="Rhodanese-like_dom"/>
</dbReference>
<feature type="compositionally biased region" description="Low complexity" evidence="1">
    <location>
        <begin position="429"/>
        <end position="442"/>
    </location>
</feature>
<organism evidence="3">
    <name type="scientific">Anthurium amnicola</name>
    <dbReference type="NCBI Taxonomy" id="1678845"/>
    <lineage>
        <taxon>Eukaryota</taxon>
        <taxon>Viridiplantae</taxon>
        <taxon>Streptophyta</taxon>
        <taxon>Embryophyta</taxon>
        <taxon>Tracheophyta</taxon>
        <taxon>Spermatophyta</taxon>
        <taxon>Magnoliopsida</taxon>
        <taxon>Liliopsida</taxon>
        <taxon>Araceae</taxon>
        <taxon>Pothoideae</taxon>
        <taxon>Potheae</taxon>
        <taxon>Anthurium</taxon>
    </lineage>
</organism>